<evidence type="ECO:0000259" key="2">
    <source>
        <dbReference type="PROSITE" id="PS50943"/>
    </source>
</evidence>
<organism evidence="3 4">
    <name type="scientific">Anaerococcus hydrogenalis</name>
    <dbReference type="NCBI Taxonomy" id="33029"/>
    <lineage>
        <taxon>Bacteria</taxon>
        <taxon>Bacillati</taxon>
        <taxon>Bacillota</taxon>
        <taxon>Tissierellia</taxon>
        <taxon>Tissierellales</taxon>
        <taxon>Peptoniphilaceae</taxon>
        <taxon>Anaerococcus</taxon>
    </lineage>
</organism>
<keyword evidence="1" id="KW-0238">DNA-binding</keyword>
<dbReference type="Gene3D" id="1.10.260.40">
    <property type="entry name" value="lambda repressor-like DNA-binding domains"/>
    <property type="match status" value="1"/>
</dbReference>
<dbReference type="Pfam" id="PF01381">
    <property type="entry name" value="HTH_3"/>
    <property type="match status" value="1"/>
</dbReference>
<dbReference type="EMBL" id="PNHP01000003">
    <property type="protein sequence ID" value="PMC81580.1"/>
    <property type="molecule type" value="Genomic_DNA"/>
</dbReference>
<evidence type="ECO:0000313" key="4">
    <source>
        <dbReference type="Proteomes" id="UP000235658"/>
    </source>
</evidence>
<name>A0A2N6UIV1_9FIRM</name>
<dbReference type="PROSITE" id="PS50943">
    <property type="entry name" value="HTH_CROC1"/>
    <property type="match status" value="1"/>
</dbReference>
<dbReference type="PANTHER" id="PTHR46558:SF4">
    <property type="entry name" value="DNA-BIDING PHAGE PROTEIN"/>
    <property type="match status" value="1"/>
</dbReference>
<dbReference type="CDD" id="cd00093">
    <property type="entry name" value="HTH_XRE"/>
    <property type="match status" value="1"/>
</dbReference>
<feature type="domain" description="HTH cro/C1-type" evidence="2">
    <location>
        <begin position="9"/>
        <end position="63"/>
    </location>
</feature>
<dbReference type="RefSeq" id="WP_102198118.1">
    <property type="nucleotide sequence ID" value="NZ_CAUPDS010000011.1"/>
</dbReference>
<dbReference type="SMART" id="SM00530">
    <property type="entry name" value="HTH_XRE"/>
    <property type="match status" value="1"/>
</dbReference>
<dbReference type="GeneID" id="84578732"/>
<dbReference type="InterPro" id="IPR010982">
    <property type="entry name" value="Lambda_DNA-bd_dom_sf"/>
</dbReference>
<protein>
    <submittedName>
        <fullName evidence="3">Transcriptional regulator</fullName>
    </submittedName>
</protein>
<evidence type="ECO:0000256" key="1">
    <source>
        <dbReference type="ARBA" id="ARBA00023125"/>
    </source>
</evidence>
<dbReference type="InterPro" id="IPR001387">
    <property type="entry name" value="Cro/C1-type_HTH"/>
</dbReference>
<accession>A0A2N6UIV1</accession>
<proteinExistence type="predicted"/>
<dbReference type="Proteomes" id="UP000235658">
    <property type="component" value="Unassembled WGS sequence"/>
</dbReference>
<evidence type="ECO:0000313" key="3">
    <source>
        <dbReference type="EMBL" id="PMC81580.1"/>
    </source>
</evidence>
<dbReference type="GO" id="GO:0003677">
    <property type="term" value="F:DNA binding"/>
    <property type="evidence" value="ECO:0007669"/>
    <property type="project" value="UniProtKB-KW"/>
</dbReference>
<dbReference type="AlphaFoldDB" id="A0A2N6UIV1"/>
<gene>
    <name evidence="3" type="ORF">CJ192_05995</name>
</gene>
<reference evidence="3 4" key="1">
    <citation type="submission" date="2017-09" db="EMBL/GenBank/DDBJ databases">
        <title>Bacterial strain isolated from the female urinary microbiota.</title>
        <authorList>
            <person name="Thomas-White K."/>
            <person name="Kumar N."/>
            <person name="Forster S."/>
            <person name="Putonti C."/>
            <person name="Lawley T."/>
            <person name="Wolfe A.J."/>
        </authorList>
    </citation>
    <scope>NUCLEOTIDE SEQUENCE [LARGE SCALE GENOMIC DNA]</scope>
    <source>
        <strain evidence="3 4">UMB0204</strain>
    </source>
</reference>
<dbReference type="PANTHER" id="PTHR46558">
    <property type="entry name" value="TRACRIPTIONAL REGULATORY PROTEIN-RELATED-RELATED"/>
    <property type="match status" value="1"/>
</dbReference>
<dbReference type="SUPFAM" id="SSF47413">
    <property type="entry name" value="lambda repressor-like DNA-binding domains"/>
    <property type="match status" value="1"/>
</dbReference>
<sequence length="67" mass="7917">MEVEIDNKIREFRKEKGLSQHKLAKMVGLKRRSIMAYENKTISPSLETAYKICKVLDKDIKEVFIFK</sequence>
<comment type="caution">
    <text evidence="3">The sequence shown here is derived from an EMBL/GenBank/DDBJ whole genome shotgun (WGS) entry which is preliminary data.</text>
</comment>